<name>A0ABV2T381_9BACT</name>
<evidence type="ECO:0000259" key="2">
    <source>
        <dbReference type="Pfam" id="PF07715"/>
    </source>
</evidence>
<proteinExistence type="inferred from homology"/>
<keyword evidence="1" id="KW-1134">Transmembrane beta strand</keyword>
<dbReference type="Gene3D" id="2.170.130.10">
    <property type="entry name" value="TonB-dependent receptor, plug domain"/>
    <property type="match status" value="1"/>
</dbReference>
<dbReference type="PROSITE" id="PS52016">
    <property type="entry name" value="TONB_DEPENDENT_REC_3"/>
    <property type="match status" value="1"/>
</dbReference>
<dbReference type="InterPro" id="IPR037066">
    <property type="entry name" value="Plug_dom_sf"/>
</dbReference>
<dbReference type="InterPro" id="IPR023997">
    <property type="entry name" value="TonB-dep_OMP_SusC/RagA_CS"/>
</dbReference>
<dbReference type="InterPro" id="IPR008969">
    <property type="entry name" value="CarboxyPept-like_regulatory"/>
</dbReference>
<protein>
    <submittedName>
        <fullName evidence="3">TonB-dependent receptor</fullName>
    </submittedName>
</protein>
<keyword evidence="1" id="KW-0472">Membrane</keyword>
<organism evidence="3 4">
    <name type="scientific">Chitinophaga defluvii</name>
    <dbReference type="NCBI Taxonomy" id="3163343"/>
    <lineage>
        <taxon>Bacteria</taxon>
        <taxon>Pseudomonadati</taxon>
        <taxon>Bacteroidota</taxon>
        <taxon>Chitinophagia</taxon>
        <taxon>Chitinophagales</taxon>
        <taxon>Chitinophagaceae</taxon>
        <taxon>Chitinophaga</taxon>
    </lineage>
</organism>
<dbReference type="EMBL" id="JBEXAC010000001">
    <property type="protein sequence ID" value="MET6997485.1"/>
    <property type="molecule type" value="Genomic_DNA"/>
</dbReference>
<dbReference type="SUPFAM" id="SSF49464">
    <property type="entry name" value="Carboxypeptidase regulatory domain-like"/>
    <property type="match status" value="1"/>
</dbReference>
<sequence>MYLNLTGKAPAMRELLTKIFLVMKVTAFIFFITCLHVSATSFSQKVTLSVKEASLQSIFPEITRQTGISIFYEEETIRKTTPVTLKVKDMDIRQVLLMCVKNQPISFIMDEHNITIQRAAANRLPAPMVLPVADTTIQVTGTVTGEKGMVLPGATVLVKNTTQGASTSVDGKFSVKAKATDSLVIKFIGYQTQVLAIGSRRVFNISLVPAEGEGLNEVVVVGMNFRQTKRSVTGAMSTIQTKELKQSPVANLNNALAGRLPGLITVQSSGQPGEDAAAMYIRGIATYGNTAPLVVIDGLPRGQGSFSQIDPNEVESVSILKDASSSALYGIQGANGVIVVTTKRGKADQKPAIDFTAQQGVQEVIRLPQIMNTYESALYFNDYDRNNGLDPRFSEAALQVVKDGSDPYLYPDVNWFDEVLKKSAVQNQYNLNISGSSNKVRYFVSGSYIRQGSLLKHEELFKKNYGKESNFNRYNFRSNIDIQATSRLQVQVDLAGRLEQRVGPMPSFGEVFNQISNIPSFALPVFNPDGTLGAASNVEIPYWRNPYGLITQSGYYVNSTNVMYGTISAKHELDFITPGLSAQAFFSFENNNYNSTTRSQEFDAFWYKGLDIDGVPSYVKTRTATTLVTGGTNNIERSTYLDARLNYTRNWNQHAITAQVLANRTLRVYNYDLPFAYQGVSGRFTYGYKSRYFMEANLGYNGSENFPGGNRYGFFPSASVGWVASEESFLKDVSWLSYLKIRGSYGLVGNDKIGGLRWLYLSDFAPGDGYSFGINPAYKGGYNEARVGNPFVTWEHSQKANLGLEFSVLKHDVLQLTFDVFHERRTDILTDPKRVADYLGINGLAPLNSGTVVNKGLDGELRFNKRWHELSIFANLQLTYARNKVLQNDQPTPAYGYQDLRGYEVGYVLGYRAIGFFTSEDDIKNSAVQSFDNKVIPGDIKYMDVNSDGVIDAFDRVPIQIQNVPRYMGGFSAGASYKGVDISFLFNGSAGGTADYVPRDNNKILLQRWTPENQENAKVPVAKLSPNNSLTSDFYTFKTDYLKLRNAEIGYVIPQSFLNRIKVSYARIFINGQNLAIWDKLWIKDRDPESSGSWNTPYPLQRVYNMGINIKL</sequence>
<dbReference type="Proteomes" id="UP001549749">
    <property type="component" value="Unassembled WGS sequence"/>
</dbReference>
<evidence type="ECO:0000313" key="3">
    <source>
        <dbReference type="EMBL" id="MET6997485.1"/>
    </source>
</evidence>
<dbReference type="Pfam" id="PF13715">
    <property type="entry name" value="CarbopepD_reg_2"/>
    <property type="match status" value="1"/>
</dbReference>
<keyword evidence="1" id="KW-0813">Transport</keyword>
<keyword evidence="4" id="KW-1185">Reference proteome</keyword>
<accession>A0ABV2T381</accession>
<keyword evidence="1" id="KW-0998">Cell outer membrane</keyword>
<dbReference type="Pfam" id="PF07715">
    <property type="entry name" value="Plug"/>
    <property type="match status" value="1"/>
</dbReference>
<dbReference type="NCBIfam" id="TIGR04056">
    <property type="entry name" value="OMP_RagA_SusC"/>
    <property type="match status" value="1"/>
</dbReference>
<comment type="caution">
    <text evidence="3">The sequence shown here is derived from an EMBL/GenBank/DDBJ whole genome shotgun (WGS) entry which is preliminary data.</text>
</comment>
<reference evidence="3 4" key="1">
    <citation type="submission" date="2024-06" db="EMBL/GenBank/DDBJ databases">
        <title>Chitinophaga defluvii sp. nov., isolated from municipal sewage.</title>
        <authorList>
            <person name="Zhang L."/>
        </authorList>
    </citation>
    <scope>NUCLEOTIDE SEQUENCE [LARGE SCALE GENOMIC DNA]</scope>
    <source>
        <strain evidence="3 4">H8</strain>
    </source>
</reference>
<gene>
    <name evidence="3" type="ORF">ABR189_08900</name>
</gene>
<comment type="similarity">
    <text evidence="1">Belongs to the TonB-dependent receptor family.</text>
</comment>
<dbReference type="InterPro" id="IPR023996">
    <property type="entry name" value="TonB-dep_OMP_SusC/RagA"/>
</dbReference>
<dbReference type="RefSeq" id="WP_354660121.1">
    <property type="nucleotide sequence ID" value="NZ_JBEXAC010000001.1"/>
</dbReference>
<feature type="domain" description="TonB-dependent receptor plug" evidence="2">
    <location>
        <begin position="229"/>
        <end position="337"/>
    </location>
</feature>
<evidence type="ECO:0000256" key="1">
    <source>
        <dbReference type="PROSITE-ProRule" id="PRU01360"/>
    </source>
</evidence>
<keyword evidence="3" id="KW-0675">Receptor</keyword>
<evidence type="ECO:0000313" key="4">
    <source>
        <dbReference type="Proteomes" id="UP001549749"/>
    </source>
</evidence>
<dbReference type="SUPFAM" id="SSF56935">
    <property type="entry name" value="Porins"/>
    <property type="match status" value="1"/>
</dbReference>
<dbReference type="NCBIfam" id="TIGR04057">
    <property type="entry name" value="SusC_RagA_signa"/>
    <property type="match status" value="1"/>
</dbReference>
<keyword evidence="1" id="KW-0812">Transmembrane</keyword>
<comment type="subcellular location">
    <subcellularLocation>
        <location evidence="1">Cell outer membrane</location>
        <topology evidence="1">Multi-pass membrane protein</topology>
    </subcellularLocation>
</comment>
<dbReference type="InterPro" id="IPR012910">
    <property type="entry name" value="Plug_dom"/>
</dbReference>
<dbReference type="InterPro" id="IPR039426">
    <property type="entry name" value="TonB-dep_rcpt-like"/>
</dbReference>